<evidence type="ECO:0000259" key="4">
    <source>
        <dbReference type="Pfam" id="PF01557"/>
    </source>
</evidence>
<gene>
    <name evidence="5" type="ORF">K437DRAFT_270456</name>
</gene>
<evidence type="ECO:0000256" key="1">
    <source>
        <dbReference type="ARBA" id="ARBA00010211"/>
    </source>
</evidence>
<name>A0A066VJH5_TILAU</name>
<dbReference type="InParanoid" id="A0A066VJH5"/>
<dbReference type="Pfam" id="PF01557">
    <property type="entry name" value="FAA_hydrolase"/>
    <property type="match status" value="1"/>
</dbReference>
<feature type="compositionally biased region" description="Polar residues" evidence="3">
    <location>
        <begin position="39"/>
        <end position="53"/>
    </location>
</feature>
<dbReference type="PANTHER" id="PTHR11820:SF7">
    <property type="entry name" value="ACYLPYRUVASE FAHD1, MITOCHONDRIAL"/>
    <property type="match status" value="1"/>
</dbReference>
<dbReference type="InterPro" id="IPR011234">
    <property type="entry name" value="Fumarylacetoacetase-like_C"/>
</dbReference>
<evidence type="ECO:0000256" key="3">
    <source>
        <dbReference type="SAM" id="MobiDB-lite"/>
    </source>
</evidence>
<feature type="compositionally biased region" description="Basic and acidic residues" evidence="3">
    <location>
        <begin position="20"/>
        <end position="34"/>
    </location>
</feature>
<keyword evidence="6" id="KW-1185">Reference proteome</keyword>
<dbReference type="OrthoDB" id="74910at2759"/>
<keyword evidence="2" id="KW-0479">Metal-binding</keyword>
<dbReference type="HOGENOM" id="CLU_772042_0_0_1"/>
<evidence type="ECO:0000313" key="6">
    <source>
        <dbReference type="Proteomes" id="UP000027361"/>
    </source>
</evidence>
<dbReference type="Proteomes" id="UP000027361">
    <property type="component" value="Unassembled WGS sequence"/>
</dbReference>
<dbReference type="SUPFAM" id="SSF56529">
    <property type="entry name" value="FAH"/>
    <property type="match status" value="1"/>
</dbReference>
<dbReference type="Gene3D" id="3.90.850.10">
    <property type="entry name" value="Fumarylacetoacetase-like, C-terminal domain"/>
    <property type="match status" value="1"/>
</dbReference>
<feature type="region of interest" description="Disordered" evidence="3">
    <location>
        <begin position="293"/>
        <end position="315"/>
    </location>
</feature>
<dbReference type="STRING" id="1037660.A0A066VJH5"/>
<protein>
    <recommendedName>
        <fullName evidence="4">Fumarylacetoacetase-like C-terminal domain-containing protein</fullName>
    </recommendedName>
</protein>
<comment type="similarity">
    <text evidence="1">Belongs to the FAH family.</text>
</comment>
<dbReference type="RefSeq" id="XP_013240856.1">
    <property type="nucleotide sequence ID" value="XM_013385402.1"/>
</dbReference>
<dbReference type="EMBL" id="JMSN01000112">
    <property type="protein sequence ID" value="KDN38874.1"/>
    <property type="molecule type" value="Genomic_DNA"/>
</dbReference>
<feature type="domain" description="Fumarylacetoacetase-like C-terminal" evidence="4">
    <location>
        <begin position="90"/>
        <end position="283"/>
    </location>
</feature>
<dbReference type="GeneID" id="25266176"/>
<evidence type="ECO:0000256" key="2">
    <source>
        <dbReference type="ARBA" id="ARBA00022723"/>
    </source>
</evidence>
<evidence type="ECO:0000313" key="5">
    <source>
        <dbReference type="EMBL" id="KDN38874.1"/>
    </source>
</evidence>
<dbReference type="AlphaFoldDB" id="A0A066VJH5"/>
<sequence>MILPEVKRIAKTWDTIGAKHEERQARYQPRHKEAGALNEPSSSSSLGRVTDTDSSLDGCIIKGDSSRGSAVIYTPVLGQSQLVPPPPSKLICIGRSYDYNFPDAKRPKARPEPLLFLMPPTSAIVNGGKALLPSCPRDPDKICMGWYEVELCAVIGKQTKDVTVSQASDCIAGYVLGIELALKEVLDDAKQRGLPWTTSKAIDGFAPLSGFVPLDDVPDPANVELSLKLNDKTVISGNTSSMVYSIAELVAYASSIMTLVPGDIIMTGSPASPGPFYVGDTLCATMRTQRIDRSIQDQDRYEGQGKTQSSDDERKHVEEWKQVASVQVKVGAKAPRQAQLVSNTEDGKHNVELWLQRIS</sequence>
<dbReference type="GO" id="GO:0018773">
    <property type="term" value="F:acetylpyruvate hydrolase activity"/>
    <property type="evidence" value="ECO:0007669"/>
    <property type="project" value="TreeGrafter"/>
</dbReference>
<dbReference type="InterPro" id="IPR036663">
    <property type="entry name" value="Fumarylacetoacetase_C_sf"/>
</dbReference>
<dbReference type="PANTHER" id="PTHR11820">
    <property type="entry name" value="ACYLPYRUVASE"/>
    <property type="match status" value="1"/>
</dbReference>
<dbReference type="OMA" id="WYEVELC"/>
<dbReference type="GO" id="GO:0046872">
    <property type="term" value="F:metal ion binding"/>
    <property type="evidence" value="ECO:0007669"/>
    <property type="project" value="UniProtKB-KW"/>
</dbReference>
<accession>A0A066VJH5</accession>
<comment type="caution">
    <text evidence="5">The sequence shown here is derived from an EMBL/GenBank/DDBJ whole genome shotgun (WGS) entry which is preliminary data.</text>
</comment>
<feature type="region of interest" description="Disordered" evidence="3">
    <location>
        <begin position="20"/>
        <end position="53"/>
    </location>
</feature>
<organism evidence="5 6">
    <name type="scientific">Tilletiaria anomala (strain ATCC 24038 / CBS 436.72 / UBC 951)</name>
    <dbReference type="NCBI Taxonomy" id="1037660"/>
    <lineage>
        <taxon>Eukaryota</taxon>
        <taxon>Fungi</taxon>
        <taxon>Dikarya</taxon>
        <taxon>Basidiomycota</taxon>
        <taxon>Ustilaginomycotina</taxon>
        <taxon>Exobasidiomycetes</taxon>
        <taxon>Georgefischeriales</taxon>
        <taxon>Tilletiariaceae</taxon>
        <taxon>Tilletiaria</taxon>
    </lineage>
</organism>
<proteinExistence type="inferred from homology"/>
<reference evidence="5 6" key="1">
    <citation type="submission" date="2014-05" db="EMBL/GenBank/DDBJ databases">
        <title>Draft genome sequence of a rare smut relative, Tilletiaria anomala UBC 951.</title>
        <authorList>
            <consortium name="DOE Joint Genome Institute"/>
            <person name="Toome M."/>
            <person name="Kuo A."/>
            <person name="Henrissat B."/>
            <person name="Lipzen A."/>
            <person name="Tritt A."/>
            <person name="Yoshinaga Y."/>
            <person name="Zane M."/>
            <person name="Barry K."/>
            <person name="Grigoriev I.V."/>
            <person name="Spatafora J.W."/>
            <person name="Aimea M.C."/>
        </authorList>
    </citation>
    <scope>NUCLEOTIDE SEQUENCE [LARGE SCALE GENOMIC DNA]</scope>
    <source>
        <strain evidence="5 6">UBC 951</strain>
    </source>
</reference>